<evidence type="ECO:0000259" key="3">
    <source>
        <dbReference type="Pfam" id="PF04536"/>
    </source>
</evidence>
<feature type="chain" id="PRO_5039372203" description="TPM domain-containing protein" evidence="2">
    <location>
        <begin position="29"/>
        <end position="270"/>
    </location>
</feature>
<dbReference type="PANTHER" id="PTHR30373">
    <property type="entry name" value="UPF0603 PROTEIN YGCG"/>
    <property type="match status" value="1"/>
</dbReference>
<evidence type="ECO:0000256" key="1">
    <source>
        <dbReference type="SAM" id="Phobius"/>
    </source>
</evidence>
<keyword evidence="1" id="KW-1133">Transmembrane helix</keyword>
<protein>
    <recommendedName>
        <fullName evidence="3">TPM domain-containing protein</fullName>
    </recommendedName>
</protein>
<dbReference type="PATRIC" id="fig|545697.3.peg.521"/>
<proteinExistence type="predicted"/>
<keyword evidence="1" id="KW-0472">Membrane</keyword>
<dbReference type="InterPro" id="IPR007621">
    <property type="entry name" value="TPM_dom"/>
</dbReference>
<evidence type="ECO:0000313" key="5">
    <source>
        <dbReference type="Proteomes" id="UP000010420"/>
    </source>
</evidence>
<dbReference type="AlphaFoldDB" id="L1QLX2"/>
<feature type="transmembrane region" description="Helical" evidence="1">
    <location>
        <begin position="196"/>
        <end position="213"/>
    </location>
</feature>
<evidence type="ECO:0000313" key="4">
    <source>
        <dbReference type="EMBL" id="EKY28931.1"/>
    </source>
</evidence>
<name>L1QLX2_9CLOT</name>
<keyword evidence="1" id="KW-0812">Transmembrane</keyword>
<sequence>MKYIKNKFKLFFSILLIILCSASFITKANDAFPSPTNLKYVNDYANIISDSYKEKIVSIGKELEDKTTAQAVVVVINSTNNIPIEDYCNKLFRNWGIGQSDKDNGLLLLVAINDRTFRVEVGRGLEGAIPDALSNRIMDSIAKPEFKQGNYEEGILNSYASLCDYIATEYGITLDKSYDSSVSNTTNSKTSNNKEFGFIGVAFFILIFFDLFFNKGRIISSLLQLLFWNDFFGGRRGGGGGFGGGNSNSGGGFGNFGGGSSNGGGSSGNW</sequence>
<keyword evidence="2" id="KW-0732">Signal</keyword>
<feature type="signal peptide" evidence="2">
    <location>
        <begin position="1"/>
        <end position="28"/>
    </location>
</feature>
<dbReference type="EMBL" id="AMEZ01000015">
    <property type="protein sequence ID" value="EKY28931.1"/>
    <property type="molecule type" value="Genomic_DNA"/>
</dbReference>
<dbReference type="HOGENOM" id="CLU_035211_2_0_9"/>
<reference evidence="4 5" key="1">
    <citation type="submission" date="2012-05" db="EMBL/GenBank/DDBJ databases">
        <authorList>
            <person name="Weinstock G."/>
            <person name="Sodergren E."/>
            <person name="Lobos E.A."/>
            <person name="Fulton L."/>
            <person name="Fulton R."/>
            <person name="Courtney L."/>
            <person name="Fronick C."/>
            <person name="O'Laughlin M."/>
            <person name="Godfrey J."/>
            <person name="Wilson R.M."/>
            <person name="Miner T."/>
            <person name="Farmer C."/>
            <person name="Delehaunty K."/>
            <person name="Cordes M."/>
            <person name="Minx P."/>
            <person name="Tomlinson C."/>
            <person name="Chen J."/>
            <person name="Wollam A."/>
            <person name="Pepin K.H."/>
            <person name="Bhonagiri V."/>
            <person name="Zhang X."/>
            <person name="Suruliraj S."/>
            <person name="Warren W."/>
            <person name="Mitreva M."/>
            <person name="Mardis E.R."/>
            <person name="Wilson R.K."/>
        </authorList>
    </citation>
    <scope>NUCLEOTIDE SEQUENCE [LARGE SCALE GENOMIC DNA]</scope>
    <source>
        <strain evidence="4 5">DSM 1785</strain>
    </source>
</reference>
<dbReference type="PANTHER" id="PTHR30373:SF2">
    <property type="entry name" value="UPF0603 PROTEIN YGCG"/>
    <property type="match status" value="1"/>
</dbReference>
<dbReference type="STRING" id="545697.HMPREF0216_00526"/>
<dbReference type="OrthoDB" id="9810918at2"/>
<keyword evidence="5" id="KW-1185">Reference proteome</keyword>
<dbReference type="Pfam" id="PF04536">
    <property type="entry name" value="TPM_phosphatase"/>
    <property type="match status" value="1"/>
</dbReference>
<comment type="caution">
    <text evidence="4">The sequence shown here is derived from an EMBL/GenBank/DDBJ whole genome shotgun (WGS) entry which is preliminary data.</text>
</comment>
<evidence type="ECO:0000256" key="2">
    <source>
        <dbReference type="SAM" id="SignalP"/>
    </source>
</evidence>
<organism evidence="4 5">
    <name type="scientific">Clostridium celatum DSM 1785</name>
    <dbReference type="NCBI Taxonomy" id="545697"/>
    <lineage>
        <taxon>Bacteria</taxon>
        <taxon>Bacillati</taxon>
        <taxon>Bacillota</taxon>
        <taxon>Clostridia</taxon>
        <taxon>Eubacteriales</taxon>
        <taxon>Clostridiaceae</taxon>
        <taxon>Clostridium</taxon>
    </lineage>
</organism>
<gene>
    <name evidence="4" type="ORF">HMPREF0216_00526</name>
</gene>
<feature type="domain" description="TPM" evidence="3">
    <location>
        <begin position="41"/>
        <end position="162"/>
    </location>
</feature>
<dbReference type="Proteomes" id="UP000010420">
    <property type="component" value="Unassembled WGS sequence"/>
</dbReference>
<dbReference type="Gene3D" id="3.10.310.50">
    <property type="match status" value="1"/>
</dbReference>
<dbReference type="eggNOG" id="COG1512">
    <property type="taxonomic scope" value="Bacteria"/>
</dbReference>
<dbReference type="RefSeq" id="WP_005210691.1">
    <property type="nucleotide sequence ID" value="NZ_KB291609.1"/>
</dbReference>
<accession>L1QLX2</accession>